<dbReference type="Pfam" id="PF00534">
    <property type="entry name" value="Glycos_transf_1"/>
    <property type="match status" value="1"/>
</dbReference>
<accession>A0A1Y2PH52</accession>
<dbReference type="NCBIfam" id="NF038011">
    <property type="entry name" value="PelF"/>
    <property type="match status" value="1"/>
</dbReference>
<dbReference type="InParanoid" id="A0A1Y2PH52"/>
<dbReference type="EMBL" id="LAPZ01000002">
    <property type="protein sequence ID" value="OSY89008.1"/>
    <property type="molecule type" value="Genomic_DNA"/>
</dbReference>
<sequence length="502" mass="57260">MNKKVLLITEGTYPYNYGGVSSWTHTLCNMVSETDFYLYSLNASLELKPKYEVSNNVKEIIQLPLWTPYEPFDFIDYGVSYEEILQKKLATSSKIIKSKFIDTFSVFIENLISDDCNLNQLEKSIYKLYSYFKKYDFKTTLSSHIVYSFFKNLLLSNTSLESSEKINLNDVTFGLRWIYRVLLTLSIPVPKVDITHITLTGFPIIPALIAKKEHGAAIVATEHGIFIREKMIYVNSSYFSFFLKSLMIKCSQNIAKLAYTRSDKVLSVSKFNTKWEFGYGVLEENSKVIYNGIDENRFVPGEKPTPLKNIPTVVAIARIFALKDIVTMIKTCNEVKQTINNIQFIVYGDKNAEPEYTQQCEELIKEFNLENNFVLAGHHSAPNKAFLEGDISILTSISEGFPYTVIESMSCAIPVVATDVGGVAEAITKETGFVCKARDYKALASKVVFLLQNEQLRKKMGENARKRVLEHFTIDKIIKAYQNEYDELIALNKGVYEYLKVV</sequence>
<comment type="caution">
    <text evidence="3">The sequence shown here is derived from an EMBL/GenBank/DDBJ whole genome shotgun (WGS) entry which is preliminary data.</text>
</comment>
<dbReference type="Gene3D" id="3.40.50.2000">
    <property type="entry name" value="Glycogen Phosphorylase B"/>
    <property type="match status" value="2"/>
</dbReference>
<gene>
    <name evidence="3" type="ORF">WH52_04945</name>
</gene>
<organism evidence="3 4">
    <name type="scientific">Tenacibaculum holothuriorum</name>
    <dbReference type="NCBI Taxonomy" id="1635173"/>
    <lineage>
        <taxon>Bacteria</taxon>
        <taxon>Pseudomonadati</taxon>
        <taxon>Bacteroidota</taxon>
        <taxon>Flavobacteriia</taxon>
        <taxon>Flavobacteriales</taxon>
        <taxon>Flavobacteriaceae</taxon>
        <taxon>Tenacibaculum</taxon>
    </lineage>
</organism>
<evidence type="ECO:0000313" key="4">
    <source>
        <dbReference type="Proteomes" id="UP000194221"/>
    </source>
</evidence>
<dbReference type="PANTHER" id="PTHR12526:SF630">
    <property type="entry name" value="GLYCOSYLTRANSFERASE"/>
    <property type="match status" value="1"/>
</dbReference>
<evidence type="ECO:0000259" key="1">
    <source>
        <dbReference type="Pfam" id="PF00534"/>
    </source>
</evidence>
<dbReference type="InterPro" id="IPR022622">
    <property type="entry name" value="DUF3492"/>
</dbReference>
<dbReference type="PANTHER" id="PTHR12526">
    <property type="entry name" value="GLYCOSYLTRANSFERASE"/>
    <property type="match status" value="1"/>
</dbReference>
<feature type="domain" description="Glycosyl transferase family 1" evidence="1">
    <location>
        <begin position="309"/>
        <end position="467"/>
    </location>
</feature>
<protein>
    <submittedName>
        <fullName evidence="3">Glycosyl transferase</fullName>
    </submittedName>
</protein>
<dbReference type="InterPro" id="IPR001296">
    <property type="entry name" value="Glyco_trans_1"/>
</dbReference>
<keyword evidence="3" id="KW-0808">Transferase</keyword>
<dbReference type="RefSeq" id="WP_198938375.1">
    <property type="nucleotide sequence ID" value="NZ_LAPZ01000002.1"/>
</dbReference>
<evidence type="ECO:0000259" key="2">
    <source>
        <dbReference type="Pfam" id="PF11997"/>
    </source>
</evidence>
<dbReference type="Pfam" id="PF11997">
    <property type="entry name" value="DUF3492"/>
    <property type="match status" value="1"/>
</dbReference>
<dbReference type="InterPro" id="IPR047691">
    <property type="entry name" value="PelF-like"/>
</dbReference>
<dbReference type="SUPFAM" id="SSF53756">
    <property type="entry name" value="UDP-Glycosyltransferase/glycogen phosphorylase"/>
    <property type="match status" value="1"/>
</dbReference>
<proteinExistence type="predicted"/>
<keyword evidence="4" id="KW-1185">Reference proteome</keyword>
<dbReference type="STRING" id="1635173.WH52_04945"/>
<dbReference type="AlphaFoldDB" id="A0A1Y2PH52"/>
<reference evidence="3 4" key="1">
    <citation type="submission" date="2015-03" db="EMBL/GenBank/DDBJ databases">
        <title>Genome sequence of Tenacibaculum sp. S2-2, isolated from intestinal microbiota of sea cucumber, Apostichopus japonicas.</title>
        <authorList>
            <person name="Shao Z."/>
            <person name="Wang L."/>
            <person name="Li X."/>
        </authorList>
    </citation>
    <scope>NUCLEOTIDE SEQUENCE [LARGE SCALE GENOMIC DNA]</scope>
    <source>
        <strain evidence="3 4">S2-2</strain>
    </source>
</reference>
<evidence type="ECO:0000313" key="3">
    <source>
        <dbReference type="EMBL" id="OSY89008.1"/>
    </source>
</evidence>
<name>A0A1Y2PH52_9FLAO</name>
<feature type="domain" description="DUF3492" evidence="2">
    <location>
        <begin position="4"/>
        <end position="281"/>
    </location>
</feature>
<dbReference type="GO" id="GO:0016757">
    <property type="term" value="F:glycosyltransferase activity"/>
    <property type="evidence" value="ECO:0007669"/>
    <property type="project" value="InterPro"/>
</dbReference>
<dbReference type="Proteomes" id="UP000194221">
    <property type="component" value="Unassembled WGS sequence"/>
</dbReference>